<dbReference type="PANTHER" id="PTHR34985">
    <property type="entry name" value="SLR0554 PROTEIN"/>
    <property type="match status" value="1"/>
</dbReference>
<proteinExistence type="predicted"/>
<feature type="region of interest" description="Disordered" evidence="1">
    <location>
        <begin position="853"/>
        <end position="877"/>
    </location>
</feature>
<gene>
    <name evidence="5" type="ORF">CR162_16440</name>
</gene>
<keyword evidence="6" id="KW-1185">Reference proteome</keyword>
<dbReference type="PANTHER" id="PTHR34985:SF1">
    <property type="entry name" value="SLR0554 PROTEIN"/>
    <property type="match status" value="1"/>
</dbReference>
<dbReference type="Pfam" id="PF13362">
    <property type="entry name" value="Toprim_3"/>
    <property type="match status" value="1"/>
</dbReference>
<dbReference type="OrthoDB" id="9763644at2"/>
<sequence>MNAAPHPHPPAGAGLPATATAFSPEVVIDLNEVPLAPVRHDLAEVRRRLADTARDWLPTLFPQAVRSRDRKTLRCADLSGRPPRGEGSCVLHLEGRFAGWGFDHATGESAGPIDMIYHATGLTEARLFEEAARWAGMDRPAPPVRAPELRPDHGREIARILEGCQPLTGTPAEAYLRSRGLAPPDSLDLLFHPDLTDFETRRGWVGMVAVVRDGAGAPTGGIHRTFLLDDGSGKAPPGKKMLGPVAGGSVRLAPFPEDGRIGVAEGIETALSAQAIFGVPTLAALSADGLRRWQWPAGTTHVTIFADAGEAGMQAAATLADQLNLADIPSRIVGPLHGDDFNDDLRQGVTAADYPPAEPAGQAAAAPPPATAQELVAAAAALTNPPDLAPLSELLGRLVTARLEPLPERQVLAAIKTATGIAVSILEKQLVELRRRLNATGDLRQPPIRPPWAGLLRLDAGGAPERNEANVLTALTNDVAFVGTLVFDEFAQEIVVTRALPWDAAETTLPRPWGEADDVRCAEWLQRREVNVPPAVVGRSVVAAARNTRIHPVRDYLAALAWDGTPRLDAWAVTYLGAADTRLNRAMASLWMISAVARIMQPGCKADHMLILEGPQGIRKSTALKILASEPWFTDELAEIGSKDAAQQMRGVWIIEMAELDAIGRAEVSRIKAFLTRTTDRYRPPYERYVVTVPRQCVFAGSVNPDTYLRDETGNRRFWPLRCGEIDLEALRRDRNQLWAEAVARFRTGAAWWIEDRELVAAATAEQEARYEADAWDARIERWLACEKRSVNMGSGSYEDWQDQYVPRRTPLTDVSIGEVLEQALGIEPAKWNRAEQMRVSSFLKSRKWERYKASGSARDGAAREWRYRAPQSGNGS</sequence>
<comment type="caution">
    <text evidence="5">The sequence shown here is derived from an EMBL/GenBank/DDBJ whole genome shotgun (WGS) entry which is preliminary data.</text>
</comment>
<dbReference type="Pfam" id="PF05272">
    <property type="entry name" value="VapE-like_dom"/>
    <property type="match status" value="1"/>
</dbReference>
<evidence type="ECO:0000256" key="1">
    <source>
        <dbReference type="SAM" id="MobiDB-lite"/>
    </source>
</evidence>
<evidence type="ECO:0000313" key="5">
    <source>
        <dbReference type="EMBL" id="PHK93858.1"/>
    </source>
</evidence>
<evidence type="ECO:0000313" key="6">
    <source>
        <dbReference type="Proteomes" id="UP000223527"/>
    </source>
</evidence>
<organism evidence="5 6">
    <name type="scientific">Teichococcus rhizosphaerae</name>
    <dbReference type="NCBI Taxonomy" id="1335062"/>
    <lineage>
        <taxon>Bacteria</taxon>
        <taxon>Pseudomonadati</taxon>
        <taxon>Pseudomonadota</taxon>
        <taxon>Alphaproteobacteria</taxon>
        <taxon>Acetobacterales</taxon>
        <taxon>Roseomonadaceae</taxon>
        <taxon>Roseomonas</taxon>
    </lineage>
</organism>
<dbReference type="InterPro" id="IPR006171">
    <property type="entry name" value="TOPRIM_dom"/>
</dbReference>
<dbReference type="EMBL" id="PDNU01000035">
    <property type="protein sequence ID" value="PHK93858.1"/>
    <property type="molecule type" value="Genomic_DNA"/>
</dbReference>
<accession>A0A2C7A1E1</accession>
<evidence type="ECO:0000259" key="3">
    <source>
        <dbReference type="Pfam" id="PF13362"/>
    </source>
</evidence>
<feature type="domain" description="Toprim" evidence="3">
    <location>
        <begin position="261"/>
        <end position="348"/>
    </location>
</feature>
<feature type="compositionally biased region" description="Low complexity" evidence="1">
    <location>
        <begin position="359"/>
        <end position="369"/>
    </location>
</feature>
<dbReference type="AlphaFoldDB" id="A0A2C7A1E1"/>
<reference evidence="5 6" key="1">
    <citation type="submission" date="2017-10" db="EMBL/GenBank/DDBJ databases">
        <authorList>
            <person name="Banno H."/>
            <person name="Chua N.-H."/>
        </authorList>
    </citation>
    <scope>NUCLEOTIDE SEQUENCE [LARGE SCALE GENOMIC DNA]</scope>
    <source>
        <strain evidence="5 6">YW11</strain>
    </source>
</reference>
<protein>
    <submittedName>
        <fullName evidence="5">P-loop ATPase</fullName>
    </submittedName>
</protein>
<evidence type="ECO:0000259" key="4">
    <source>
        <dbReference type="Pfam" id="PF23639"/>
    </source>
</evidence>
<evidence type="ECO:0000259" key="2">
    <source>
        <dbReference type="Pfam" id="PF05272"/>
    </source>
</evidence>
<feature type="domain" description="DUF7146" evidence="4">
    <location>
        <begin position="155"/>
        <end position="252"/>
    </location>
</feature>
<feature type="domain" description="Virulence-associated protein E-like" evidence="2">
    <location>
        <begin position="557"/>
        <end position="769"/>
    </location>
</feature>
<dbReference type="InterPro" id="IPR007936">
    <property type="entry name" value="VapE-like_dom"/>
</dbReference>
<dbReference type="Proteomes" id="UP000223527">
    <property type="component" value="Unassembled WGS sequence"/>
</dbReference>
<feature type="region of interest" description="Disordered" evidence="1">
    <location>
        <begin position="344"/>
        <end position="369"/>
    </location>
</feature>
<dbReference type="Pfam" id="PF23639">
    <property type="entry name" value="DUF7146"/>
    <property type="match status" value="1"/>
</dbReference>
<name>A0A2C7A1E1_9PROT</name>
<dbReference type="InterPro" id="IPR055570">
    <property type="entry name" value="DUF7146"/>
</dbReference>